<comment type="caution">
    <text evidence="2">The sequence shown here is derived from an EMBL/GenBank/DDBJ whole genome shotgun (WGS) entry which is preliminary data.</text>
</comment>
<feature type="compositionally biased region" description="Polar residues" evidence="1">
    <location>
        <begin position="136"/>
        <end position="147"/>
    </location>
</feature>
<evidence type="ECO:0000313" key="2">
    <source>
        <dbReference type="EMBL" id="GMH70346.1"/>
    </source>
</evidence>
<proteinExistence type="predicted"/>
<feature type="region of interest" description="Disordered" evidence="1">
    <location>
        <begin position="121"/>
        <end position="147"/>
    </location>
</feature>
<feature type="compositionally biased region" description="Acidic residues" evidence="1">
    <location>
        <begin position="121"/>
        <end position="130"/>
    </location>
</feature>
<name>A0A9W7AGM5_9STRA</name>
<organism evidence="2 3">
    <name type="scientific">Triparma strigata</name>
    <dbReference type="NCBI Taxonomy" id="1606541"/>
    <lineage>
        <taxon>Eukaryota</taxon>
        <taxon>Sar</taxon>
        <taxon>Stramenopiles</taxon>
        <taxon>Ochrophyta</taxon>
        <taxon>Bolidophyceae</taxon>
        <taxon>Parmales</taxon>
        <taxon>Triparmaceae</taxon>
        <taxon>Triparma</taxon>
    </lineage>
</organism>
<evidence type="ECO:0000313" key="3">
    <source>
        <dbReference type="Proteomes" id="UP001165085"/>
    </source>
</evidence>
<dbReference type="EMBL" id="BRXY01000139">
    <property type="protein sequence ID" value="GMH70346.1"/>
    <property type="molecule type" value="Genomic_DNA"/>
</dbReference>
<sequence length="147" mass="16210">MSLTLSDWLHGEDRKRKLNGSAFQSKGATHLGSSEGDLVSPAPSLYNFSDSESDGTEDGHFVEDFELDFETSVQPPPPLKSEETQEDDDADTSLTLTMATLMQHEETVSAVAKNRWIVVEDGEDGEDELNDEARSESINSSESYEMC</sequence>
<keyword evidence="3" id="KW-1185">Reference proteome</keyword>
<dbReference type="AlphaFoldDB" id="A0A9W7AGM5"/>
<reference evidence="3" key="1">
    <citation type="journal article" date="2023" name="Commun. Biol.">
        <title>Genome analysis of Parmales, the sister group of diatoms, reveals the evolutionary specialization of diatoms from phago-mixotrophs to photoautotrophs.</title>
        <authorList>
            <person name="Ban H."/>
            <person name="Sato S."/>
            <person name="Yoshikawa S."/>
            <person name="Yamada K."/>
            <person name="Nakamura Y."/>
            <person name="Ichinomiya M."/>
            <person name="Sato N."/>
            <person name="Blanc-Mathieu R."/>
            <person name="Endo H."/>
            <person name="Kuwata A."/>
            <person name="Ogata H."/>
        </authorList>
    </citation>
    <scope>NUCLEOTIDE SEQUENCE [LARGE SCALE GENOMIC DNA]</scope>
    <source>
        <strain evidence="3">NIES 3701</strain>
    </source>
</reference>
<dbReference type="OrthoDB" id="10458442at2759"/>
<gene>
    <name evidence="2" type="ORF">TrST_g4879</name>
</gene>
<dbReference type="Proteomes" id="UP001165085">
    <property type="component" value="Unassembled WGS sequence"/>
</dbReference>
<protein>
    <submittedName>
        <fullName evidence="2">Uncharacterized protein</fullName>
    </submittedName>
</protein>
<accession>A0A9W7AGM5</accession>
<evidence type="ECO:0000256" key="1">
    <source>
        <dbReference type="SAM" id="MobiDB-lite"/>
    </source>
</evidence>
<feature type="region of interest" description="Disordered" evidence="1">
    <location>
        <begin position="25"/>
        <end position="90"/>
    </location>
</feature>